<dbReference type="VEuPathDB" id="FungiDB:TRIVIDRAFT_205295"/>
<dbReference type="GO" id="GO:0046872">
    <property type="term" value="F:metal ion binding"/>
    <property type="evidence" value="ECO:0007669"/>
    <property type="project" value="UniProtKB-KW"/>
</dbReference>
<dbReference type="GO" id="GO:0042162">
    <property type="term" value="F:telomeric DNA binding"/>
    <property type="evidence" value="ECO:0007669"/>
    <property type="project" value="TreeGrafter"/>
</dbReference>
<dbReference type="STRING" id="413071.G9N745"/>
<keyword evidence="3 7" id="KW-0479">Metal-binding</keyword>
<feature type="region of interest" description="Disordered" evidence="8">
    <location>
        <begin position="489"/>
        <end position="530"/>
    </location>
</feature>
<evidence type="ECO:0000256" key="5">
    <source>
        <dbReference type="ARBA" id="ARBA00022918"/>
    </source>
</evidence>
<comment type="caution">
    <text evidence="10">The sequence shown here is derived from an EMBL/GenBank/DDBJ whole genome shotgun (WGS) entry which is preliminary data.</text>
</comment>
<dbReference type="GeneID" id="25790328"/>
<name>G9N745_HYPVG</name>
<evidence type="ECO:0000313" key="10">
    <source>
        <dbReference type="EMBL" id="EHK17543.1"/>
    </source>
</evidence>
<keyword evidence="7" id="KW-0158">Chromosome</keyword>
<evidence type="ECO:0000256" key="3">
    <source>
        <dbReference type="ARBA" id="ARBA00022723"/>
    </source>
</evidence>
<dbReference type="Proteomes" id="UP000007115">
    <property type="component" value="Unassembled WGS sequence"/>
</dbReference>
<evidence type="ECO:0000256" key="2">
    <source>
        <dbReference type="ARBA" id="ARBA00022695"/>
    </source>
</evidence>
<dbReference type="PANTHER" id="PTHR12066:SF0">
    <property type="entry name" value="TELOMERASE REVERSE TRANSCRIPTASE"/>
    <property type="match status" value="1"/>
</dbReference>
<comment type="catalytic activity">
    <reaction evidence="6 7">
        <text>DNA(n) + a 2'-deoxyribonucleoside 5'-triphosphate = DNA(n+1) + diphosphate</text>
        <dbReference type="Rhea" id="RHEA:22508"/>
        <dbReference type="Rhea" id="RHEA-COMP:17339"/>
        <dbReference type="Rhea" id="RHEA-COMP:17340"/>
        <dbReference type="ChEBI" id="CHEBI:33019"/>
        <dbReference type="ChEBI" id="CHEBI:61560"/>
        <dbReference type="ChEBI" id="CHEBI:173112"/>
        <dbReference type="EC" id="2.7.7.49"/>
    </reaction>
</comment>
<dbReference type="OrthoDB" id="289721at2759"/>
<dbReference type="GO" id="GO:0007004">
    <property type="term" value="P:telomere maintenance via telomerase"/>
    <property type="evidence" value="ECO:0007669"/>
    <property type="project" value="TreeGrafter"/>
</dbReference>
<evidence type="ECO:0000256" key="8">
    <source>
        <dbReference type="SAM" id="MobiDB-lite"/>
    </source>
</evidence>
<gene>
    <name evidence="10" type="ORF">TRIVIDRAFT_205295</name>
</gene>
<dbReference type="GO" id="GO:0000781">
    <property type="term" value="C:chromosome, telomeric region"/>
    <property type="evidence" value="ECO:0007669"/>
    <property type="project" value="UniProtKB-SubCell"/>
</dbReference>
<keyword evidence="4 7" id="KW-0460">Magnesium</keyword>
<dbReference type="InterPro" id="IPR003545">
    <property type="entry name" value="Telomerase_RT"/>
</dbReference>
<comment type="function">
    <text evidence="7">Telomerase is a ribonucleoprotein enzyme essential for the replication of chromosome termini in most eukaryotes. It elongates telomeres. It is a reverse transcriptase that adds simple sequence repeats to chromosome ends by copying a template sequence within the RNA component of the enzyme.</text>
</comment>
<dbReference type="HOGENOM" id="CLU_512874_0_0_1"/>
<keyword evidence="7" id="KW-0779">Telomere</keyword>
<dbReference type="Pfam" id="PF12009">
    <property type="entry name" value="Telomerase_RBD"/>
    <property type="match status" value="1"/>
</dbReference>
<keyword evidence="1 7" id="KW-0808">Transferase</keyword>
<dbReference type="InterPro" id="IPR021891">
    <property type="entry name" value="Telomerase_RBD"/>
</dbReference>
<dbReference type="PANTHER" id="PTHR12066">
    <property type="entry name" value="TELOMERASE REVERSE TRANSCRIPTASE"/>
    <property type="match status" value="1"/>
</dbReference>
<accession>G9N745</accession>
<dbReference type="EMBL" id="ABDF02000088">
    <property type="protein sequence ID" value="EHK17543.1"/>
    <property type="molecule type" value="Genomic_DNA"/>
</dbReference>
<dbReference type="GO" id="GO:0003720">
    <property type="term" value="F:telomerase activity"/>
    <property type="evidence" value="ECO:0007669"/>
    <property type="project" value="InterPro"/>
</dbReference>
<proteinExistence type="inferred from homology"/>
<dbReference type="InParanoid" id="G9N745"/>
<evidence type="ECO:0000256" key="6">
    <source>
        <dbReference type="ARBA" id="ARBA00048173"/>
    </source>
</evidence>
<keyword evidence="2 7" id="KW-0548">Nucleotidyltransferase</keyword>
<dbReference type="GO" id="GO:0070034">
    <property type="term" value="F:telomerase RNA binding"/>
    <property type="evidence" value="ECO:0007669"/>
    <property type="project" value="TreeGrafter"/>
</dbReference>
<dbReference type="Gene3D" id="1.10.132.70">
    <property type="match status" value="1"/>
</dbReference>
<dbReference type="AlphaFoldDB" id="G9N745"/>
<dbReference type="EC" id="2.7.7.49" evidence="7"/>
<keyword evidence="11" id="KW-1185">Reference proteome</keyword>
<evidence type="ECO:0000256" key="7">
    <source>
        <dbReference type="RuleBase" id="RU365061"/>
    </source>
</evidence>
<evidence type="ECO:0000259" key="9">
    <source>
        <dbReference type="SMART" id="SM00975"/>
    </source>
</evidence>
<keyword evidence="7" id="KW-0539">Nucleus</keyword>
<reference evidence="10 11" key="1">
    <citation type="journal article" date="2011" name="Genome Biol.">
        <title>Comparative genome sequence analysis underscores mycoparasitism as the ancestral life style of Trichoderma.</title>
        <authorList>
            <person name="Kubicek C.P."/>
            <person name="Herrera-Estrella A."/>
            <person name="Seidl-Seiboth V."/>
            <person name="Martinez D.A."/>
            <person name="Druzhinina I.S."/>
            <person name="Thon M."/>
            <person name="Zeilinger S."/>
            <person name="Casas-Flores S."/>
            <person name="Horwitz B.A."/>
            <person name="Mukherjee P.K."/>
            <person name="Mukherjee M."/>
            <person name="Kredics L."/>
            <person name="Alcaraz L.D."/>
            <person name="Aerts A."/>
            <person name="Antal Z."/>
            <person name="Atanasova L."/>
            <person name="Cervantes-Badillo M.G."/>
            <person name="Challacombe J."/>
            <person name="Chertkov O."/>
            <person name="McCluskey K."/>
            <person name="Coulpier F."/>
            <person name="Deshpande N."/>
            <person name="von Doehren H."/>
            <person name="Ebbole D.J."/>
            <person name="Esquivel-Naranjo E.U."/>
            <person name="Fekete E."/>
            <person name="Flipphi M."/>
            <person name="Glaser F."/>
            <person name="Gomez-Rodriguez E.Y."/>
            <person name="Gruber S."/>
            <person name="Han C."/>
            <person name="Henrissat B."/>
            <person name="Hermosa R."/>
            <person name="Hernandez-Onate M."/>
            <person name="Karaffa L."/>
            <person name="Kosti I."/>
            <person name="Le Crom S."/>
            <person name="Lindquist E."/>
            <person name="Lucas S."/>
            <person name="Luebeck M."/>
            <person name="Luebeck P.S."/>
            <person name="Margeot A."/>
            <person name="Metz B."/>
            <person name="Misra M."/>
            <person name="Nevalainen H."/>
            <person name="Omann M."/>
            <person name="Packer N."/>
            <person name="Perrone G."/>
            <person name="Uresti-Rivera E.E."/>
            <person name="Salamov A."/>
            <person name="Schmoll M."/>
            <person name="Seiboth B."/>
            <person name="Shapiro H."/>
            <person name="Sukno S."/>
            <person name="Tamayo-Ramos J.A."/>
            <person name="Tisch D."/>
            <person name="Wiest A."/>
            <person name="Wilkinson H.H."/>
            <person name="Zhang M."/>
            <person name="Coutinho P.M."/>
            <person name="Kenerley C.M."/>
            <person name="Monte E."/>
            <person name="Baker S.E."/>
            <person name="Grigoriev I.V."/>
        </authorList>
    </citation>
    <scope>NUCLEOTIDE SEQUENCE [LARGE SCALE GENOMIC DNA]</scope>
    <source>
        <strain evidence="11">Gv29-8 / FGSC 10586</strain>
    </source>
</reference>
<protein>
    <recommendedName>
        <fullName evidence="7">Telomerase reverse transcriptase</fullName>
        <ecNumber evidence="7">2.7.7.49</ecNumber>
    </recommendedName>
    <alternativeName>
        <fullName evidence="7">Telomerase catalytic subunit</fullName>
    </alternativeName>
</protein>
<organism evidence="10 11">
    <name type="scientific">Hypocrea virens (strain Gv29-8 / FGSC 10586)</name>
    <name type="common">Gliocladium virens</name>
    <name type="synonym">Trichoderma virens</name>
    <dbReference type="NCBI Taxonomy" id="413071"/>
    <lineage>
        <taxon>Eukaryota</taxon>
        <taxon>Fungi</taxon>
        <taxon>Dikarya</taxon>
        <taxon>Ascomycota</taxon>
        <taxon>Pezizomycotina</taxon>
        <taxon>Sordariomycetes</taxon>
        <taxon>Hypocreomycetidae</taxon>
        <taxon>Hypocreales</taxon>
        <taxon>Hypocreaceae</taxon>
        <taxon>Trichoderma</taxon>
    </lineage>
</organism>
<dbReference type="eggNOG" id="KOG1005">
    <property type="taxonomic scope" value="Eukaryota"/>
</dbReference>
<evidence type="ECO:0000256" key="4">
    <source>
        <dbReference type="ARBA" id="ARBA00022842"/>
    </source>
</evidence>
<feature type="domain" description="Telomerase ribonucleoprotein complex - RNA-binding" evidence="9">
    <location>
        <begin position="547"/>
        <end position="619"/>
    </location>
</feature>
<comment type="similarity">
    <text evidence="7">Belongs to the reverse transcriptase family. Telomerase subfamily.</text>
</comment>
<feature type="region of interest" description="Disordered" evidence="8">
    <location>
        <begin position="58"/>
        <end position="94"/>
    </location>
</feature>
<sequence length="621" mass="69298">MAQAQAQAQACASQDSYEQDCTGAAISAREIGKPLHGTAPWIVQCCIQSVPAYEYTKRGDATPTHQHSKGMARGKKRKLGSDDASGNQALASSKHDTPVKKDLLLLHYPVVCTLREHVLSSLPDTSKIRRKKIAALGSSIDASAIEIQLAHVLDSTLVGTSLPTPKSESEEATWQQWLSFSQKGDESYVTISNGVASSIAIQSEIIDFVIWSLFSKERNGSWPKHILCDGFRRNARDDQSARSTIHGVFSLYPNFHVRALREAPWPHLLALLGQAGERVMINLLYKCSIFLKVDAGRDNYLQLTGIPLSELDTKASDHTLKSQMRKPSDITIVRSRIFYAKPATTAKGLVQAGFKHIHALNRHPHTSEVFGTGTDSQESIKIRQQNEAHTTKLMMYIFPRQFGLHNVFTSAIDANQTAQKFHDYTLREDEINKAMRASKGVPEKSLPKLPKRLRGTTRDLVRRLQILHARCSYFELLRHYCPTFLDGPHGSKKKPGDVEPSATSIQVPGRATQAAESQPKRRMRRHPTDASALPEHRSLVELACPVACVSAFCQAALSKIIPDNFWGSEKSCHNKTAFLRKVDRFIKLRRFEMISLHEITQDFKVLSDSSSLGQSRLYAHH</sequence>
<evidence type="ECO:0000256" key="1">
    <source>
        <dbReference type="ARBA" id="ARBA00022679"/>
    </source>
</evidence>
<comment type="subcellular location">
    <subcellularLocation>
        <location evidence="7">Nucleus</location>
    </subcellularLocation>
    <subcellularLocation>
        <location evidence="7">Chromosome</location>
        <location evidence="7">Telomere</location>
    </subcellularLocation>
</comment>
<dbReference type="RefSeq" id="XP_013951744.1">
    <property type="nucleotide sequence ID" value="XM_014096269.1"/>
</dbReference>
<keyword evidence="5 7" id="KW-0695">RNA-directed DNA polymerase</keyword>
<evidence type="ECO:0000313" key="11">
    <source>
        <dbReference type="Proteomes" id="UP000007115"/>
    </source>
</evidence>
<dbReference type="SMART" id="SM00975">
    <property type="entry name" value="Telomerase_RBD"/>
    <property type="match status" value="1"/>
</dbReference>
<feature type="compositionally biased region" description="Basic residues" evidence="8">
    <location>
        <begin position="66"/>
        <end position="78"/>
    </location>
</feature>
<dbReference type="GO" id="GO:0000333">
    <property type="term" value="C:telomerase catalytic core complex"/>
    <property type="evidence" value="ECO:0007669"/>
    <property type="project" value="TreeGrafter"/>
</dbReference>